<dbReference type="KEGG" id="suam:BOO69_22385"/>
<gene>
    <name evidence="1" type="ORF">BOO69_20085</name>
    <name evidence="2" type="ORF">BOO69_22385</name>
</gene>
<sequence length="336" mass="37334">MDTFANDTPANRDEAFRQAAAELGFAKAIVEKDFWVCWSLQLLFALPSYGDHLIFKGGTSLSKAYDVIHRFSEDVDLSLNRAQLGFEGSHDPENPDLSSGKRKSLLQELQDAAEATVAGPLLDEINTTFSTRLDQPFSLQIDENDPQTILFAYPSLGGDDPGYIKPIVRFEFGARGAQLPAEQRTLSTYVQQAFPDLPGLNPVDVRTLGIERTFWEKATILHMLFHQDAGKPLADRMSRHYYDMAQLTQHDAKARALANLDLLSEVGHHKSVFFKAAWARYEDAKPGSLRLAPGKELEAALRRDYAGMREMIMGDTPSFDDVLNAIAALEAEINAA</sequence>
<name>A0A1J0WNB0_9RHOB</name>
<geneLocation type="plasmid" evidence="2 3">
    <name>unnamed5</name>
</geneLocation>
<dbReference type="EMBL" id="CP018080">
    <property type="protein sequence ID" value="APE45873.1"/>
    <property type="molecule type" value="Genomic_DNA"/>
</dbReference>
<evidence type="ECO:0000313" key="3">
    <source>
        <dbReference type="Proteomes" id="UP000181897"/>
    </source>
</evidence>
<dbReference type="OrthoDB" id="9780929at2"/>
<keyword evidence="1" id="KW-0614">Plasmid</keyword>
<dbReference type="InterPro" id="IPR014942">
    <property type="entry name" value="AbiEii"/>
</dbReference>
<accession>A0A1J0WNB0</accession>
<evidence type="ECO:0008006" key="4">
    <source>
        <dbReference type="Google" id="ProtNLM"/>
    </source>
</evidence>
<dbReference type="RefSeq" id="WP_071974184.1">
    <property type="nucleotide sequence ID" value="NZ_CP018080.1"/>
</dbReference>
<dbReference type="Proteomes" id="UP000181897">
    <property type="component" value="Plasmid unnamed5"/>
</dbReference>
<evidence type="ECO:0000313" key="1">
    <source>
        <dbReference type="EMBL" id="APE45873.1"/>
    </source>
</evidence>
<dbReference type="EMBL" id="CP018081">
    <property type="protein sequence ID" value="APE46285.1"/>
    <property type="molecule type" value="Genomic_DNA"/>
</dbReference>
<dbReference type="Gene3D" id="3.10.450.620">
    <property type="entry name" value="JHP933, nucleotidyltransferase-like core domain"/>
    <property type="match status" value="1"/>
</dbReference>
<reference evidence="1 3" key="1">
    <citation type="submission" date="2016-11" db="EMBL/GenBank/DDBJ databases">
        <title>Complete genome sequence of Sulfitobacter sp. AM1-D1, a toxic bacteria associated with marine dinoflagellate Alexandrium minutum in East China Sea.</title>
        <authorList>
            <person name="Yang Q."/>
            <person name="Zhang X."/>
            <person name="Tian X."/>
        </authorList>
    </citation>
    <scope>NUCLEOTIDE SEQUENCE [LARGE SCALE GENOMIC DNA]</scope>
    <source>
        <strain evidence="1 3">AM1-D1</strain>
        <plasmid evidence="1 3">unnamed4</plasmid>
        <plasmid evidence="2 3">unnamed5</plasmid>
    </source>
</reference>
<dbReference type="Proteomes" id="UP000181897">
    <property type="component" value="Plasmid unnamed4"/>
</dbReference>
<dbReference type="Pfam" id="PF08843">
    <property type="entry name" value="AbiEii"/>
    <property type="match status" value="1"/>
</dbReference>
<proteinExistence type="predicted"/>
<keyword evidence="3" id="KW-1185">Reference proteome</keyword>
<organism evidence="1 3">
    <name type="scientific">Sulfitobacter alexandrii</name>
    <dbReference type="NCBI Taxonomy" id="1917485"/>
    <lineage>
        <taxon>Bacteria</taxon>
        <taxon>Pseudomonadati</taxon>
        <taxon>Pseudomonadota</taxon>
        <taxon>Alphaproteobacteria</taxon>
        <taxon>Rhodobacterales</taxon>
        <taxon>Roseobacteraceae</taxon>
        <taxon>Sulfitobacter</taxon>
    </lineage>
</organism>
<dbReference type="AlphaFoldDB" id="A0A1J0WNB0"/>
<protein>
    <recommendedName>
        <fullName evidence="4">Nucleotidyl transferase AbiEii/AbiGii toxin family protein</fullName>
    </recommendedName>
</protein>
<geneLocation type="plasmid" evidence="1 3">
    <name>unnamed4</name>
</geneLocation>
<evidence type="ECO:0000313" key="2">
    <source>
        <dbReference type="EMBL" id="APE46285.1"/>
    </source>
</evidence>
<dbReference type="KEGG" id="suam:BOO69_20085"/>